<evidence type="ECO:0000313" key="2">
    <source>
        <dbReference type="Proteomes" id="UP001054945"/>
    </source>
</evidence>
<comment type="caution">
    <text evidence="1">The sequence shown here is derived from an EMBL/GenBank/DDBJ whole genome shotgun (WGS) entry which is preliminary data.</text>
</comment>
<dbReference type="EMBL" id="BPLR01000866">
    <property type="protein sequence ID" value="GIY97979.1"/>
    <property type="molecule type" value="Genomic_DNA"/>
</dbReference>
<dbReference type="AlphaFoldDB" id="A0AAV4XVI9"/>
<gene>
    <name evidence="1" type="ORF">CEXT_157791</name>
</gene>
<accession>A0AAV4XVI9</accession>
<proteinExistence type="predicted"/>
<organism evidence="1 2">
    <name type="scientific">Caerostris extrusa</name>
    <name type="common">Bark spider</name>
    <name type="synonym">Caerostris bankana</name>
    <dbReference type="NCBI Taxonomy" id="172846"/>
    <lineage>
        <taxon>Eukaryota</taxon>
        <taxon>Metazoa</taxon>
        <taxon>Ecdysozoa</taxon>
        <taxon>Arthropoda</taxon>
        <taxon>Chelicerata</taxon>
        <taxon>Arachnida</taxon>
        <taxon>Araneae</taxon>
        <taxon>Araneomorphae</taxon>
        <taxon>Entelegynae</taxon>
        <taxon>Araneoidea</taxon>
        <taxon>Araneidae</taxon>
        <taxon>Caerostris</taxon>
    </lineage>
</organism>
<dbReference type="Proteomes" id="UP001054945">
    <property type="component" value="Unassembled WGS sequence"/>
</dbReference>
<reference evidence="1 2" key="1">
    <citation type="submission" date="2021-06" db="EMBL/GenBank/DDBJ databases">
        <title>Caerostris extrusa draft genome.</title>
        <authorList>
            <person name="Kono N."/>
            <person name="Arakawa K."/>
        </authorList>
    </citation>
    <scope>NUCLEOTIDE SEQUENCE [LARGE SCALE GENOMIC DNA]</scope>
</reference>
<name>A0AAV4XVI9_CAEEX</name>
<protein>
    <submittedName>
        <fullName evidence="1">Uncharacterized protein</fullName>
    </submittedName>
</protein>
<evidence type="ECO:0000313" key="1">
    <source>
        <dbReference type="EMBL" id="GIY97979.1"/>
    </source>
</evidence>
<sequence>MLIHYSSRINSSHTPLISCKCLMTRSTPSQNTFLIQVHSVSQLYARSMSANSTWMRNWPTWHHFMNMDSSSFYEFYSTIVATEIQMMISSLNDLQSIFHRKQITIGRKRYRLCNST</sequence>
<keyword evidence="2" id="KW-1185">Reference proteome</keyword>